<reference evidence="1 2" key="1">
    <citation type="journal article" date="2011" name="J. Bacteriol.">
        <title>Genome sequence of Methyloversatilis universalis FAM5T, a methylotrophic representative of the order Rhodocyclales.</title>
        <authorList>
            <person name="Kittichotirat W."/>
            <person name="Good N.M."/>
            <person name="Hall R."/>
            <person name="Bringel F."/>
            <person name="Lajus A."/>
            <person name="Medigue C."/>
            <person name="Smalley N.E."/>
            <person name="Beck D."/>
            <person name="Bumgarner R."/>
            <person name="Vuilleumier S."/>
            <person name="Kalyuzhnaya M.G."/>
        </authorList>
    </citation>
    <scope>NUCLEOTIDE SEQUENCE [LARGE SCALE GENOMIC DNA]</scope>
    <source>
        <strain evidence="2">ATCC BAA-1314 / JCM 13912 / FAM5</strain>
    </source>
</reference>
<evidence type="ECO:0000313" key="2">
    <source>
        <dbReference type="Proteomes" id="UP000005019"/>
    </source>
</evidence>
<dbReference type="Proteomes" id="UP000005019">
    <property type="component" value="Unassembled WGS sequence"/>
</dbReference>
<sequence>MVAYVARQACGVLIVRMETGQYRVPSSDTITLGSALLLALGIEVTLTNNVRRPSTPE</sequence>
<accession>F5RBE4</accession>
<name>F5RBE4_METUF</name>
<protein>
    <submittedName>
        <fullName evidence="1">Uncharacterized protein</fullName>
    </submittedName>
</protein>
<gene>
    <name evidence="1" type="ORF">METUNv1_01587</name>
</gene>
<dbReference type="AlphaFoldDB" id="F5RBE4"/>
<keyword evidence="2" id="KW-1185">Reference proteome</keyword>
<evidence type="ECO:0000313" key="1">
    <source>
        <dbReference type="EMBL" id="EGK72115.1"/>
    </source>
</evidence>
<comment type="caution">
    <text evidence="1">The sequence shown here is derived from an EMBL/GenBank/DDBJ whole genome shotgun (WGS) entry which is preliminary data.</text>
</comment>
<organism evidence="1 2">
    <name type="scientific">Methyloversatilis universalis (strain ATCC BAA-1314 / DSM 25237 / JCM 13912 / CCUG 52030 / FAM5)</name>
    <dbReference type="NCBI Taxonomy" id="1000565"/>
    <lineage>
        <taxon>Bacteria</taxon>
        <taxon>Pseudomonadati</taxon>
        <taxon>Pseudomonadota</taxon>
        <taxon>Betaproteobacteria</taxon>
        <taxon>Nitrosomonadales</taxon>
        <taxon>Sterolibacteriaceae</taxon>
        <taxon>Methyloversatilis</taxon>
    </lineage>
</organism>
<dbReference type="EMBL" id="AFHG01000043">
    <property type="protein sequence ID" value="EGK72115.1"/>
    <property type="molecule type" value="Genomic_DNA"/>
</dbReference>
<proteinExistence type="predicted"/>